<evidence type="ECO:0008006" key="4">
    <source>
        <dbReference type="Google" id="ProtNLM"/>
    </source>
</evidence>
<dbReference type="Proteomes" id="UP000555103">
    <property type="component" value="Unassembled WGS sequence"/>
</dbReference>
<keyword evidence="1" id="KW-0732">Signal</keyword>
<keyword evidence="3" id="KW-1185">Reference proteome</keyword>
<protein>
    <recommendedName>
        <fullName evidence="4">DUF4876 domain-containing protein</fullName>
    </recommendedName>
</protein>
<dbReference type="RefSeq" id="WP_183306269.1">
    <property type="nucleotide sequence ID" value="NZ_JACIEP010000003.1"/>
</dbReference>
<feature type="signal peptide" evidence="1">
    <location>
        <begin position="1"/>
        <end position="23"/>
    </location>
</feature>
<sequence length="409" mass="45709">MRNYLKYLFAACCMLLIHSCADNQEAAFKEVNTKILLKLNNFTGDLENPLSIKVTNHSGIGNEVSFTREISHIGDEIQLTNLIPGIYTFTISGKLTPEESQEIFGVNSELLIKANKTSVYVYDYTENESIELNLEASTVSSLVFKEIYYAGTKYEAVVGTKTNYFYEQFYEIYNNSDEVVFLDSLCISNVYPTSGVPAEFDPSLSDYLFGMSVWMIPGTGEDVPLDPGKSIVIALSGRNHKEVDESLLDLSSADYEAYVLKIDGSAPLDYPVPNMLSAFWTQSASVRQWLTSVMGSGMVIYKLPYTFDETDTAKPLNSTAATVYVKIPKSAILDAVDCLRDDTRYNEKRFPASLDAGYATVTETYNGKSISRKILQTTADGRIIFQDTNNSSEDFEVQDTPQLRRHLNN</sequence>
<dbReference type="InterPro" id="IPR032627">
    <property type="entry name" value="DUF4876"/>
</dbReference>
<dbReference type="Pfam" id="PF16215">
    <property type="entry name" value="DUF4876"/>
    <property type="match status" value="1"/>
</dbReference>
<organism evidence="2 3">
    <name type="scientific">Dysgonomonas hofstadii</name>
    <dbReference type="NCBI Taxonomy" id="637886"/>
    <lineage>
        <taxon>Bacteria</taxon>
        <taxon>Pseudomonadati</taxon>
        <taxon>Bacteroidota</taxon>
        <taxon>Bacteroidia</taxon>
        <taxon>Bacteroidales</taxon>
        <taxon>Dysgonomonadaceae</taxon>
        <taxon>Dysgonomonas</taxon>
    </lineage>
</organism>
<feature type="chain" id="PRO_5033059018" description="DUF4876 domain-containing protein" evidence="1">
    <location>
        <begin position="24"/>
        <end position="409"/>
    </location>
</feature>
<evidence type="ECO:0000256" key="1">
    <source>
        <dbReference type="SAM" id="SignalP"/>
    </source>
</evidence>
<evidence type="ECO:0000313" key="2">
    <source>
        <dbReference type="EMBL" id="MBB4035341.1"/>
    </source>
</evidence>
<proteinExistence type="predicted"/>
<accession>A0A840CJJ4</accession>
<dbReference type="AlphaFoldDB" id="A0A840CJJ4"/>
<name>A0A840CJJ4_9BACT</name>
<dbReference type="EMBL" id="JACIEP010000003">
    <property type="protein sequence ID" value="MBB4035341.1"/>
    <property type="molecule type" value="Genomic_DNA"/>
</dbReference>
<comment type="caution">
    <text evidence="2">The sequence shown here is derived from an EMBL/GenBank/DDBJ whole genome shotgun (WGS) entry which is preliminary data.</text>
</comment>
<evidence type="ECO:0000313" key="3">
    <source>
        <dbReference type="Proteomes" id="UP000555103"/>
    </source>
</evidence>
<gene>
    <name evidence="2" type="ORF">GGR21_001230</name>
</gene>
<reference evidence="2 3" key="1">
    <citation type="submission" date="2020-08" db="EMBL/GenBank/DDBJ databases">
        <title>Genomic Encyclopedia of Type Strains, Phase IV (KMG-IV): sequencing the most valuable type-strain genomes for metagenomic binning, comparative biology and taxonomic classification.</title>
        <authorList>
            <person name="Goeker M."/>
        </authorList>
    </citation>
    <scope>NUCLEOTIDE SEQUENCE [LARGE SCALE GENOMIC DNA]</scope>
    <source>
        <strain evidence="2 3">DSM 104969</strain>
    </source>
</reference>